<name>A0A444B9P3_9MICO</name>
<evidence type="ECO:0000313" key="4">
    <source>
        <dbReference type="Proteomes" id="UP000288711"/>
    </source>
</evidence>
<keyword evidence="4" id="KW-1185">Reference proteome</keyword>
<gene>
    <name evidence="3" type="ORF">CWN80_03130</name>
</gene>
<sequence length="194" mass="20214">MGGLSGCGDDEPDGSDTMTIEPRDPSSSTGSSGASSASSSSSSGSSSSSTSAKGDAPEIPAEAKKHTDEGAVAFAEHYWSETGRALEASDTTHLKELSSDCLPCDEYVGTVEAEKRKGQRADRNPISIRSSTSTDETDGKSEKAVTLEVDDAAYEMLDKSGKAVSSVDPVSYDLIVYLDKRGATWTVVDLLALT</sequence>
<organism evidence="3 4">
    <name type="scientific">Janibacter hoylei PVAS-1</name>
    <dbReference type="NCBI Taxonomy" id="1210046"/>
    <lineage>
        <taxon>Bacteria</taxon>
        <taxon>Bacillati</taxon>
        <taxon>Actinomycetota</taxon>
        <taxon>Actinomycetes</taxon>
        <taxon>Micrococcales</taxon>
        <taxon>Intrasporangiaceae</taxon>
        <taxon>Janibacter</taxon>
    </lineage>
</organism>
<feature type="region of interest" description="Disordered" evidence="1">
    <location>
        <begin position="1"/>
        <end position="69"/>
    </location>
</feature>
<feature type="compositionally biased region" description="Low complexity" evidence="1">
    <location>
        <begin position="26"/>
        <end position="52"/>
    </location>
</feature>
<reference evidence="3 4" key="1">
    <citation type="journal article" date="2009" name="Int. J. Syst. Evol. Microbiol.">
        <title>Janibacter hoylei sp. nov., Bacillus isronensis sp. nov. and Bacillus aryabhattai sp. nov., isolated from cryotubes used for collecting air from the upper atmosphere.</title>
        <authorList>
            <person name="Shivaji S."/>
            <person name="Chaturvedi P."/>
            <person name="Begum Z."/>
            <person name="Pindi P.K."/>
            <person name="Manorama R."/>
            <person name="Padmanaban D.A."/>
            <person name="Shouche Y.S."/>
            <person name="Pawar S."/>
            <person name="Vaishampayan P."/>
            <person name="Dutt C.B."/>
            <person name="Datta G.N."/>
            <person name="Manchanda R.K."/>
            <person name="Rao U.R."/>
            <person name="Bhargava P.M."/>
            <person name="Narlikar J.V."/>
        </authorList>
    </citation>
    <scope>NUCLEOTIDE SEQUENCE [LARGE SCALE GENOMIC DNA]</scope>
    <source>
        <strain evidence="3 4">PVAS-1</strain>
    </source>
</reference>
<feature type="region of interest" description="Disordered" evidence="1">
    <location>
        <begin position="115"/>
        <end position="142"/>
    </location>
</feature>
<evidence type="ECO:0000259" key="2">
    <source>
        <dbReference type="Pfam" id="PF19843"/>
    </source>
</evidence>
<comment type="caution">
    <text evidence="3">The sequence shown here is derived from an EMBL/GenBank/DDBJ whole genome shotgun (WGS) entry which is preliminary data.</text>
</comment>
<proteinExistence type="predicted"/>
<feature type="domain" description="DUF6318" evidence="2">
    <location>
        <begin position="57"/>
        <end position="168"/>
    </location>
</feature>
<dbReference type="AlphaFoldDB" id="A0A444B9P3"/>
<evidence type="ECO:0000256" key="1">
    <source>
        <dbReference type="SAM" id="MobiDB-lite"/>
    </source>
</evidence>
<protein>
    <recommendedName>
        <fullName evidence="2">DUF6318 domain-containing protein</fullName>
    </recommendedName>
</protein>
<accession>A0A444B9P3</accession>
<dbReference type="EMBL" id="PIPF01000002">
    <property type="protein sequence ID" value="RWU85156.1"/>
    <property type="molecule type" value="Genomic_DNA"/>
</dbReference>
<dbReference type="Proteomes" id="UP000288711">
    <property type="component" value="Unassembled WGS sequence"/>
</dbReference>
<dbReference type="Pfam" id="PF19843">
    <property type="entry name" value="DUF6318"/>
    <property type="match status" value="1"/>
</dbReference>
<evidence type="ECO:0000313" key="3">
    <source>
        <dbReference type="EMBL" id="RWU85156.1"/>
    </source>
</evidence>
<dbReference type="InterPro" id="IPR046281">
    <property type="entry name" value="DUF6318"/>
</dbReference>